<evidence type="ECO:0008006" key="4">
    <source>
        <dbReference type="Google" id="ProtNLM"/>
    </source>
</evidence>
<keyword evidence="1" id="KW-1133">Transmembrane helix</keyword>
<feature type="transmembrane region" description="Helical" evidence="1">
    <location>
        <begin position="39"/>
        <end position="61"/>
    </location>
</feature>
<keyword evidence="1" id="KW-0812">Transmembrane</keyword>
<keyword evidence="3" id="KW-1185">Reference proteome</keyword>
<dbReference type="OrthoDB" id="8666953at2"/>
<dbReference type="GO" id="GO:0015628">
    <property type="term" value="P:protein secretion by the type II secretion system"/>
    <property type="evidence" value="ECO:0007669"/>
    <property type="project" value="InterPro"/>
</dbReference>
<accession>A0A261U3B1</accession>
<evidence type="ECO:0000256" key="1">
    <source>
        <dbReference type="SAM" id="Phobius"/>
    </source>
</evidence>
<dbReference type="GO" id="GO:0015627">
    <property type="term" value="C:type II protein secretion system complex"/>
    <property type="evidence" value="ECO:0007669"/>
    <property type="project" value="InterPro"/>
</dbReference>
<keyword evidence="1" id="KW-0472">Membrane</keyword>
<name>A0A261U3B1_9BORD</name>
<gene>
    <name evidence="2" type="ORF">CAL20_10510</name>
</gene>
<dbReference type="EMBL" id="NEVQ01000013">
    <property type="protein sequence ID" value="OZI55892.1"/>
    <property type="molecule type" value="Genomic_DNA"/>
</dbReference>
<evidence type="ECO:0000313" key="3">
    <source>
        <dbReference type="Proteomes" id="UP000216885"/>
    </source>
</evidence>
<reference evidence="2 3" key="1">
    <citation type="submission" date="2017-05" db="EMBL/GenBank/DDBJ databases">
        <title>Complete and WGS of Bordetella genogroups.</title>
        <authorList>
            <person name="Spilker T."/>
            <person name="LiPuma J."/>
        </authorList>
    </citation>
    <scope>NUCLEOTIDE SEQUENCE [LARGE SCALE GENOMIC DNA]</scope>
    <source>
        <strain evidence="2 3">AU9919</strain>
    </source>
</reference>
<dbReference type="RefSeq" id="WP_094820949.1">
    <property type="nucleotide sequence ID" value="NZ_NEVO01000007.1"/>
</dbReference>
<protein>
    <recommendedName>
        <fullName evidence="4">General secretion pathway protein GspM</fullName>
    </recommendedName>
</protein>
<dbReference type="AlphaFoldDB" id="A0A261U3B1"/>
<organism evidence="2 3">
    <name type="scientific">Bordetella genomosp. 4</name>
    <dbReference type="NCBI Taxonomy" id="463044"/>
    <lineage>
        <taxon>Bacteria</taxon>
        <taxon>Pseudomonadati</taxon>
        <taxon>Pseudomonadota</taxon>
        <taxon>Betaproteobacteria</taxon>
        <taxon>Burkholderiales</taxon>
        <taxon>Alcaligenaceae</taxon>
        <taxon>Bordetella</taxon>
    </lineage>
</organism>
<sequence length="215" mass="23644">MSFSDSLRNSLAPWVRRGSIWYGRAESWYRHRPRREQRLLAIAGSVMGTALVFLVLIEPAWSTMTRAQQQLPELRTQAATVSDLTAQVRALRRQGNHGASNGAPSIEELGNSLKREGLNEESWSLSEGPATSVLSTSNGQTSQTYSSQDLATRQAITLTLNEASSSALFRWLDTSARDWRLSVVKAELTRALHATGRRLPGRLSGTLILLPASPS</sequence>
<evidence type="ECO:0000313" key="2">
    <source>
        <dbReference type="EMBL" id="OZI55892.1"/>
    </source>
</evidence>
<dbReference type="InterPro" id="IPR007690">
    <property type="entry name" value="T2SS_GspM"/>
</dbReference>
<dbReference type="Proteomes" id="UP000216885">
    <property type="component" value="Unassembled WGS sequence"/>
</dbReference>
<dbReference type="Pfam" id="PF04612">
    <property type="entry name" value="T2SSM"/>
    <property type="match status" value="1"/>
</dbReference>
<proteinExistence type="predicted"/>
<comment type="caution">
    <text evidence="2">The sequence shown here is derived from an EMBL/GenBank/DDBJ whole genome shotgun (WGS) entry which is preliminary data.</text>
</comment>